<keyword evidence="3" id="KW-1185">Reference proteome</keyword>
<dbReference type="RefSeq" id="WP_345075139.1">
    <property type="nucleotide sequence ID" value="NZ_BAABDJ010000040.1"/>
</dbReference>
<evidence type="ECO:0000256" key="1">
    <source>
        <dbReference type="SAM" id="SignalP"/>
    </source>
</evidence>
<protein>
    <recommendedName>
        <fullName evidence="4">Lipocalin-like domain-containing protein</fullName>
    </recommendedName>
</protein>
<organism evidence="2 3">
    <name type="scientific">Hymenobacter fastidiosus</name>
    <dbReference type="NCBI Taxonomy" id="486264"/>
    <lineage>
        <taxon>Bacteria</taxon>
        <taxon>Pseudomonadati</taxon>
        <taxon>Bacteroidota</taxon>
        <taxon>Cytophagia</taxon>
        <taxon>Cytophagales</taxon>
        <taxon>Hymenobacteraceae</taxon>
        <taxon>Hymenobacter</taxon>
    </lineage>
</organism>
<feature type="chain" id="PRO_5045282374" description="Lipocalin-like domain-containing protein" evidence="1">
    <location>
        <begin position="27"/>
        <end position="141"/>
    </location>
</feature>
<keyword evidence="1" id="KW-0732">Signal</keyword>
<evidence type="ECO:0008006" key="4">
    <source>
        <dbReference type="Google" id="ProtNLM"/>
    </source>
</evidence>
<dbReference type="Proteomes" id="UP001500567">
    <property type="component" value="Unassembled WGS sequence"/>
</dbReference>
<reference evidence="3" key="1">
    <citation type="journal article" date="2019" name="Int. J. Syst. Evol. Microbiol.">
        <title>The Global Catalogue of Microorganisms (GCM) 10K type strain sequencing project: providing services to taxonomists for standard genome sequencing and annotation.</title>
        <authorList>
            <consortium name="The Broad Institute Genomics Platform"/>
            <consortium name="The Broad Institute Genome Sequencing Center for Infectious Disease"/>
            <person name="Wu L."/>
            <person name="Ma J."/>
        </authorList>
    </citation>
    <scope>NUCLEOTIDE SEQUENCE [LARGE SCALE GENOMIC DNA]</scope>
    <source>
        <strain evidence="3">JCM 17224</strain>
    </source>
</reference>
<accession>A0ABP7T1T0</accession>
<feature type="signal peptide" evidence="1">
    <location>
        <begin position="1"/>
        <end position="26"/>
    </location>
</feature>
<evidence type="ECO:0000313" key="2">
    <source>
        <dbReference type="EMBL" id="GAA4019802.1"/>
    </source>
</evidence>
<gene>
    <name evidence="2" type="ORF">GCM10022408_37440</name>
</gene>
<sequence>MKTLHQLTAHALVFIGLVLGGTAAQAQNTIGGAVQQGNGAYVQKTDRKVCITNTLLNVSGIGSCLDMTQEKFMVTPSGNSMSVWTGTVPAASRPVKRQVFNSTWTETFNDGITRNYETVAVTNPNGTIKLTLTDKKNGKKK</sequence>
<proteinExistence type="predicted"/>
<dbReference type="EMBL" id="BAABDJ010000040">
    <property type="protein sequence ID" value="GAA4019802.1"/>
    <property type="molecule type" value="Genomic_DNA"/>
</dbReference>
<comment type="caution">
    <text evidence="2">The sequence shown here is derived from an EMBL/GenBank/DDBJ whole genome shotgun (WGS) entry which is preliminary data.</text>
</comment>
<name>A0ABP7T1T0_9BACT</name>
<evidence type="ECO:0000313" key="3">
    <source>
        <dbReference type="Proteomes" id="UP001500567"/>
    </source>
</evidence>